<comment type="cofactor">
    <cofactor evidence="3">
        <name>Mn(2+)</name>
        <dbReference type="ChEBI" id="CHEBI:29035"/>
    </cofactor>
    <cofactor evidence="3">
        <name>Co(2+)</name>
        <dbReference type="ChEBI" id="CHEBI:48828"/>
    </cofactor>
    <cofactor evidence="3">
        <name>Cd(2+)</name>
        <dbReference type="ChEBI" id="CHEBI:48775"/>
    </cofactor>
    <text evidence="3">Binds 1 divalent cation per subunit. The enzyme is active with manganese, cobalt or cadmium ions.</text>
</comment>
<dbReference type="InterPro" id="IPR013785">
    <property type="entry name" value="Aldolase_TIM"/>
</dbReference>
<keyword evidence="4" id="KW-0057">Aromatic amino acid biosynthesis</keyword>
<evidence type="ECO:0000313" key="6">
    <source>
        <dbReference type="EMBL" id="OPC80432.1"/>
    </source>
</evidence>
<comment type="similarity">
    <text evidence="1 4">Belongs to the class-II DAHP synthase family.</text>
</comment>
<dbReference type="Pfam" id="PF01474">
    <property type="entry name" value="DAHP_synth_2"/>
    <property type="match status" value="2"/>
</dbReference>
<dbReference type="InterPro" id="IPR002480">
    <property type="entry name" value="DAHP_synth_2"/>
</dbReference>
<evidence type="ECO:0000256" key="1">
    <source>
        <dbReference type="ARBA" id="ARBA00008911"/>
    </source>
</evidence>
<dbReference type="GO" id="GO:0009073">
    <property type="term" value="P:aromatic amino acid family biosynthetic process"/>
    <property type="evidence" value="ECO:0007669"/>
    <property type="project" value="UniProtKB-KW"/>
</dbReference>
<dbReference type="EC" id="2.5.1.54" evidence="4"/>
<gene>
    <name evidence="6" type="ORF">B4N89_05260</name>
</gene>
<dbReference type="SUPFAM" id="SSF51569">
    <property type="entry name" value="Aldolase"/>
    <property type="match status" value="1"/>
</dbReference>
<dbReference type="Gene3D" id="3.20.20.70">
    <property type="entry name" value="Aldolase class I"/>
    <property type="match status" value="1"/>
</dbReference>
<keyword evidence="2 4" id="KW-0808">Transferase</keyword>
<dbReference type="EMBL" id="MWQN01000001">
    <property type="protein sequence ID" value="OPC80432.1"/>
    <property type="molecule type" value="Genomic_DNA"/>
</dbReference>
<feature type="binding site" evidence="3">
    <location>
        <position position="366"/>
    </location>
    <ligand>
        <name>Mn(2+)</name>
        <dbReference type="ChEBI" id="CHEBI:29035"/>
    </ligand>
</feature>
<evidence type="ECO:0000313" key="7">
    <source>
        <dbReference type="Proteomes" id="UP000190037"/>
    </source>
</evidence>
<keyword evidence="3" id="KW-0464">Manganese</keyword>
<dbReference type="GO" id="GO:0003849">
    <property type="term" value="F:3-deoxy-7-phosphoheptulonate synthase activity"/>
    <property type="evidence" value="ECO:0007669"/>
    <property type="project" value="UniProtKB-EC"/>
</dbReference>
<feature type="binding site" evidence="3">
    <location>
        <begin position="280"/>
        <end position="281"/>
    </location>
    <ligand>
        <name>phosphoenolpyruvate</name>
        <dbReference type="ChEBI" id="CHEBI:58702"/>
    </ligand>
</feature>
<keyword evidence="7" id="KW-1185">Reference proteome</keyword>
<dbReference type="GO" id="GO:0008652">
    <property type="term" value="P:amino acid biosynthetic process"/>
    <property type="evidence" value="ECO:0007669"/>
    <property type="project" value="UniProtKB-KW"/>
</dbReference>
<organism evidence="6 7">
    <name type="scientific">Embleya scabrispora</name>
    <dbReference type="NCBI Taxonomy" id="159449"/>
    <lineage>
        <taxon>Bacteria</taxon>
        <taxon>Bacillati</taxon>
        <taxon>Actinomycetota</taxon>
        <taxon>Actinomycetes</taxon>
        <taxon>Kitasatosporales</taxon>
        <taxon>Streptomycetaceae</taxon>
        <taxon>Embleya</taxon>
    </lineage>
</organism>
<reference evidence="6 7" key="1">
    <citation type="submission" date="2017-03" db="EMBL/GenBank/DDBJ databases">
        <title>Draft genome sequence of Streptomyces scabrisporus NF3, endophyte isolated from Amphipterygium adstringens.</title>
        <authorList>
            <person name="Vazquez M."/>
            <person name="Ceapa C.D."/>
            <person name="Rodriguez Luna D."/>
            <person name="Sanchez Esquivel S."/>
        </authorList>
    </citation>
    <scope>NUCLEOTIDE SEQUENCE [LARGE SCALE GENOMIC DNA]</scope>
    <source>
        <strain evidence="6 7">NF3</strain>
    </source>
</reference>
<comment type="catalytic activity">
    <reaction evidence="4">
        <text>D-erythrose 4-phosphate + phosphoenolpyruvate + H2O = 7-phospho-2-dehydro-3-deoxy-D-arabino-heptonate + phosphate</text>
        <dbReference type="Rhea" id="RHEA:14717"/>
        <dbReference type="ChEBI" id="CHEBI:15377"/>
        <dbReference type="ChEBI" id="CHEBI:16897"/>
        <dbReference type="ChEBI" id="CHEBI:43474"/>
        <dbReference type="ChEBI" id="CHEBI:58394"/>
        <dbReference type="ChEBI" id="CHEBI:58702"/>
        <dbReference type="EC" id="2.5.1.54"/>
    </reaction>
</comment>
<accession>A0A1T3NUT2</accession>
<feature type="binding site" evidence="3">
    <location>
        <position position="334"/>
    </location>
    <ligand>
        <name>phosphoenolpyruvate</name>
        <dbReference type="ChEBI" id="CHEBI:58702"/>
    </ligand>
</feature>
<name>A0A1T3NUT2_9ACTN</name>
<dbReference type="PANTHER" id="PTHR21337">
    <property type="entry name" value="PHOSPHO-2-DEHYDRO-3-DEOXYHEPTONATE ALDOLASE 1, 2"/>
    <property type="match status" value="1"/>
</dbReference>
<dbReference type="PANTHER" id="PTHR21337:SF0">
    <property type="entry name" value="PHOSPHO-2-DEHYDRO-3-DEOXYHEPTONATE ALDOLASE"/>
    <property type="match status" value="1"/>
</dbReference>
<feature type="region of interest" description="Disordered" evidence="5">
    <location>
        <begin position="1"/>
        <end position="26"/>
    </location>
</feature>
<feature type="binding site" evidence="3">
    <location>
        <position position="303"/>
    </location>
    <ligand>
        <name>phosphoenolpyruvate</name>
        <dbReference type="ChEBI" id="CHEBI:58702"/>
    </ligand>
</feature>
<sequence>MAGQLTDSHRPDEPEPPPLARSDKRARVGACSLQSFRITVQVNSETGRPRRIAAAVRVGIQSLEPALTSDLLPIPRHPAAQQPDWEDDAQIHSVRQTLAGRPALVGETDVRTLRRGLAQVSAGAAELIQAGDCAEDPGECGEADVARRIAVLDLLAGAMERLGRRPVVRVGRIAGQFAKPRSRPTEYVGGVELPVYRGHLINGPKPVAEERRPDPLRLVTGYLAASEIMGHLDRHRAAHPRVPVWTSHEALVLDYELPLVRRTESGDLLLTSTHWPWIGERTRQVDGAHVALLAKVVNPVAVKVGPDIDPAELTELCLRLDPDRVPGRLTLIIRMGADTIAERLPALVRAVRSAGHPVVWLNDPMHGNTVVTDRGYKTRYVRTLRREVAAFRAVLAEAGEHPGGVHLETTPDQVTECVFDTWEADRVGEVYTSFCDPRLTAEQALLVLAAWDAEVAPDAWTAAEAGSGPAHQATGGQST</sequence>
<evidence type="ECO:0000256" key="3">
    <source>
        <dbReference type="PIRSR" id="PIRSR602480-1"/>
    </source>
</evidence>
<evidence type="ECO:0000256" key="2">
    <source>
        <dbReference type="ARBA" id="ARBA00022679"/>
    </source>
</evidence>
<dbReference type="STRING" id="159449.B4N89_05260"/>
<feature type="binding site" evidence="3">
    <location>
        <position position="408"/>
    </location>
    <ligand>
        <name>Mn(2+)</name>
        <dbReference type="ChEBI" id="CHEBI:29035"/>
    </ligand>
</feature>
<comment type="caution">
    <text evidence="6">The sequence shown here is derived from an EMBL/GenBank/DDBJ whole genome shotgun (WGS) entry which is preliminary data.</text>
</comment>
<evidence type="ECO:0000256" key="5">
    <source>
        <dbReference type="SAM" id="MobiDB-lite"/>
    </source>
</evidence>
<feature type="binding site" evidence="3">
    <location>
        <position position="436"/>
    </location>
    <ligand>
        <name>Mn(2+)</name>
        <dbReference type="ChEBI" id="CHEBI:29035"/>
    </ligand>
</feature>
<protein>
    <recommendedName>
        <fullName evidence="4">Phospho-2-dehydro-3-deoxyheptonate aldolase</fullName>
        <ecNumber evidence="4">2.5.1.54</ecNumber>
    </recommendedName>
</protein>
<dbReference type="OrthoDB" id="9766852at2"/>
<keyword evidence="4" id="KW-0028">Amino-acid biosynthesis</keyword>
<feature type="binding site" evidence="3">
    <location>
        <position position="133"/>
    </location>
    <ligand>
        <name>Mn(2+)</name>
        <dbReference type="ChEBI" id="CHEBI:29035"/>
    </ligand>
</feature>
<evidence type="ECO:0000256" key="4">
    <source>
        <dbReference type="RuleBase" id="RU363071"/>
    </source>
</evidence>
<dbReference type="Proteomes" id="UP000190037">
    <property type="component" value="Unassembled WGS sequence"/>
</dbReference>
<proteinExistence type="inferred from homology"/>
<keyword evidence="3" id="KW-0104">Cadmium</keyword>
<comment type="pathway">
    <text evidence="4">Metabolic intermediate biosynthesis; chorismate biosynthesis; chorismate from D-erythrose 4-phosphate and phosphoenolpyruvate: step 1/7.</text>
</comment>
<dbReference type="GO" id="GO:0009423">
    <property type="term" value="P:chorismate biosynthetic process"/>
    <property type="evidence" value="ECO:0007669"/>
    <property type="project" value="UniProtKB-UniPathway"/>
</dbReference>
<dbReference type="AlphaFoldDB" id="A0A1T3NUT2"/>
<keyword evidence="3" id="KW-0170">Cobalt</keyword>
<dbReference type="UniPathway" id="UPA00053">
    <property type="reaction ID" value="UER00084"/>
</dbReference>
<feature type="binding site" evidence="3">
    <location>
        <position position="172"/>
    </location>
    <ligand>
        <name>phosphoenolpyruvate</name>
        <dbReference type="ChEBI" id="CHEBI:58702"/>
    </ligand>
</feature>